<sequence length="1016" mass="110463">MTENCDPLDLLLAAFEEVEQADKSTKTLKETNLFEQESNIPTVPFNSNPTKALINSGDTDSSDEEDNRHWQERKYSENGRDIKRLLDTPNSSSTKIGSIGTDAKRVSHLSSWKDPPKLTTNNTKLNPKKPLVKPPDLGVKNDVYTDPIFGLRIINPLISSTALQERMMGRQAVNFMGLSRFLQIKTKDKDWVIAGVIVNKTAQKTSQKGNKFSLWTLSDLKNEIKTVTLFLFAGANDQLWKTALGTVVGVLNPDVLEKRNDNNEATLSVNNVQKVMIFGQSKDFGICKSIKKNGDKCTAVVNVNICEYCIYHIKQEYQKCSIRSDLQSTFGGRGLTALRNKVLGKNEVFYAGKSYMAIPTKRSKKSVQKDNNRLDALSGKATMMPKKKSNGIKKKSASRLEVPYAQRVKDLQLLEKLTGTSYLTQKTHFEGKQSSEITLEDAKSLATSVLSKLKAKQQNLPTESSERTKSISPKSSFNPDATTSNYLNLPGTSAGSSKSDIQASKKSPGTSSSFKPDAFASNDLNVPGTSSGSSKPSPAASKTTKSPITSTDSFELDATASNCLNSAGTFKPDTPASKVTDNILKSPGTSTNLNPPGRSSGSSKSETTISKVTDKILKSPGISKVDSTTSNCLNPSGRSSGSSKPNTAASKAAGNILKSPETSTSSFKLDSTASNYLDLPGRSNASFKPNITPSKATKSSRTSMGSFKLDSTASNCLSPSGRSSGSSKPDTPSPKATGNILTSPGASRDSFKLDGISDFLKANTMAGSSLNREGPFSSQKYGFPKLSGFDSGLVDLNKSITPTRRDRAKLNAIKMIQKVGPIKKSDPNSVKGSGNVKKRQIGAEADSEAKRFKAMPTEFTSERFKKLMAAVSSHQDLIEAREDEEQEKYFKKLEIKENMEEKMIGTHKLACKAVRCLQCKYVSFSASDHCKSERHPLKVFDAMKRFFKCGNCQKRTVCLDVVPLTSCSNCGQSKWEKTGMMKEKLAPTHSLSIRGGEQKHLNCIVTNASLDLLVPD</sequence>
<dbReference type="GO" id="GO:0003688">
    <property type="term" value="F:DNA replication origin binding"/>
    <property type="evidence" value="ECO:0007669"/>
    <property type="project" value="TreeGrafter"/>
</dbReference>
<evidence type="ECO:0000313" key="11">
    <source>
        <dbReference type="EMBL" id="CAH1098561.1"/>
    </source>
</evidence>
<name>A0A9P0CI76_9CUCU</name>
<dbReference type="Proteomes" id="UP001153636">
    <property type="component" value="Chromosome 1"/>
</dbReference>
<dbReference type="GO" id="GO:0003697">
    <property type="term" value="F:single-stranded DNA binding"/>
    <property type="evidence" value="ECO:0007669"/>
    <property type="project" value="InterPro"/>
</dbReference>
<feature type="compositionally biased region" description="Low complexity" evidence="9">
    <location>
        <begin position="599"/>
        <end position="611"/>
    </location>
</feature>
<feature type="compositionally biased region" description="Basic and acidic residues" evidence="9">
    <location>
        <begin position="66"/>
        <end position="76"/>
    </location>
</feature>
<dbReference type="PANTHER" id="PTHR13454">
    <property type="entry name" value="PROTEIN MCM10 HOMOLOG"/>
    <property type="match status" value="1"/>
</dbReference>
<comment type="similarity">
    <text evidence="2">Belongs to the MCM10 family.</text>
</comment>
<feature type="region of interest" description="Disordered" evidence="9">
    <location>
        <begin position="822"/>
        <end position="843"/>
    </location>
</feature>
<dbReference type="Pfam" id="PF09329">
    <property type="entry name" value="zf-primase"/>
    <property type="match status" value="1"/>
</dbReference>
<evidence type="ECO:0000256" key="5">
    <source>
        <dbReference type="ARBA" id="ARBA00022723"/>
    </source>
</evidence>
<dbReference type="GO" id="GO:0006270">
    <property type="term" value="P:DNA replication initiation"/>
    <property type="evidence" value="ECO:0007669"/>
    <property type="project" value="InterPro"/>
</dbReference>
<dbReference type="Gene3D" id="2.40.50.140">
    <property type="entry name" value="Nucleic acid-binding proteins"/>
    <property type="match status" value="1"/>
</dbReference>
<feature type="domain" description="Replication factor Mcm10 C-terminal" evidence="10">
    <location>
        <begin position="356"/>
        <end position="1003"/>
    </location>
</feature>
<feature type="region of interest" description="Disordered" evidence="9">
    <location>
        <begin position="453"/>
        <end position="553"/>
    </location>
</feature>
<dbReference type="Pfam" id="PF24863">
    <property type="entry name" value="zf-CCCH_Mcm10"/>
    <property type="match status" value="1"/>
</dbReference>
<dbReference type="InterPro" id="IPR015408">
    <property type="entry name" value="Znf_Mcm10/DnaG"/>
</dbReference>
<keyword evidence="5" id="KW-0479">Metal-binding</keyword>
<evidence type="ECO:0000256" key="9">
    <source>
        <dbReference type="SAM" id="MobiDB-lite"/>
    </source>
</evidence>
<gene>
    <name evidence="11" type="ORF">PSYICH_LOCUS847</name>
</gene>
<dbReference type="InterPro" id="IPR015411">
    <property type="entry name" value="Rep_factor_Mcm10_C"/>
</dbReference>
<protein>
    <recommendedName>
        <fullName evidence="3">Protein MCM10 homolog</fullName>
    </recommendedName>
</protein>
<evidence type="ECO:0000256" key="2">
    <source>
        <dbReference type="ARBA" id="ARBA00009679"/>
    </source>
</evidence>
<dbReference type="OrthoDB" id="273123at2759"/>
<feature type="compositionally biased region" description="Polar residues" evidence="9">
    <location>
        <begin position="683"/>
        <end position="717"/>
    </location>
</feature>
<feature type="compositionally biased region" description="Polar residues" evidence="9">
    <location>
        <begin position="728"/>
        <end position="745"/>
    </location>
</feature>
<dbReference type="PANTHER" id="PTHR13454:SF11">
    <property type="entry name" value="PROTEIN MCM10 HOMOLOG"/>
    <property type="match status" value="1"/>
</dbReference>
<dbReference type="FunFam" id="2.40.50.140:FF:000174">
    <property type="entry name" value="DNA replication licensing factor mcm10"/>
    <property type="match status" value="1"/>
</dbReference>
<dbReference type="InterPro" id="IPR055065">
    <property type="entry name" value="OB_MCM10"/>
</dbReference>
<evidence type="ECO:0000256" key="8">
    <source>
        <dbReference type="ARBA" id="ARBA00023242"/>
    </source>
</evidence>
<keyword evidence="12" id="KW-1185">Reference proteome</keyword>
<feature type="region of interest" description="Disordered" evidence="9">
    <location>
        <begin position="35"/>
        <end position="76"/>
    </location>
</feature>
<evidence type="ECO:0000256" key="1">
    <source>
        <dbReference type="ARBA" id="ARBA00004123"/>
    </source>
</evidence>
<dbReference type="EMBL" id="OV651813">
    <property type="protein sequence ID" value="CAH1098561.1"/>
    <property type="molecule type" value="Genomic_DNA"/>
</dbReference>
<dbReference type="GO" id="GO:0008270">
    <property type="term" value="F:zinc ion binding"/>
    <property type="evidence" value="ECO:0007669"/>
    <property type="project" value="UniProtKB-KW"/>
</dbReference>
<keyword evidence="6" id="KW-0863">Zinc-finger</keyword>
<feature type="compositionally biased region" description="Polar residues" evidence="9">
    <location>
        <begin position="470"/>
        <end position="514"/>
    </location>
</feature>
<dbReference type="InterPro" id="IPR040184">
    <property type="entry name" value="Mcm10"/>
</dbReference>
<comment type="subcellular location">
    <subcellularLocation>
        <location evidence="1">Nucleus</location>
    </subcellularLocation>
</comment>
<dbReference type="GO" id="GO:0043596">
    <property type="term" value="C:nuclear replication fork"/>
    <property type="evidence" value="ECO:0007669"/>
    <property type="project" value="TreeGrafter"/>
</dbReference>
<feature type="region of interest" description="Disordered" evidence="9">
    <location>
        <begin position="567"/>
        <end position="749"/>
    </location>
</feature>
<evidence type="ECO:0000313" key="12">
    <source>
        <dbReference type="Proteomes" id="UP001153636"/>
    </source>
</evidence>
<feature type="compositionally biased region" description="Low complexity" evidence="9">
    <location>
        <begin position="527"/>
        <end position="547"/>
    </location>
</feature>
<reference evidence="11" key="1">
    <citation type="submission" date="2022-01" db="EMBL/GenBank/DDBJ databases">
        <authorList>
            <person name="King R."/>
        </authorList>
    </citation>
    <scope>NUCLEOTIDE SEQUENCE</scope>
</reference>
<feature type="compositionally biased region" description="Polar residues" evidence="9">
    <location>
        <begin position="453"/>
        <end position="463"/>
    </location>
</feature>
<dbReference type="Pfam" id="PF22379">
    <property type="entry name" value="OB_MCM10"/>
    <property type="match status" value="1"/>
</dbReference>
<keyword evidence="8" id="KW-0539">Nucleus</keyword>
<evidence type="ECO:0000256" key="3">
    <source>
        <dbReference type="ARBA" id="ARBA00017770"/>
    </source>
</evidence>
<evidence type="ECO:0000256" key="6">
    <source>
        <dbReference type="ARBA" id="ARBA00022771"/>
    </source>
</evidence>
<proteinExistence type="inferred from homology"/>
<accession>A0A9P0CI76</accession>
<feature type="compositionally biased region" description="Polar residues" evidence="9">
    <location>
        <begin position="625"/>
        <end position="649"/>
    </location>
</feature>
<feature type="compositionally biased region" description="Polar residues" evidence="9">
    <location>
        <begin position="35"/>
        <end position="50"/>
    </location>
</feature>
<dbReference type="InterPro" id="IPR012340">
    <property type="entry name" value="NA-bd_OB-fold"/>
</dbReference>
<evidence type="ECO:0000259" key="10">
    <source>
        <dbReference type="SMART" id="SM01280"/>
    </source>
</evidence>
<dbReference type="InterPro" id="IPR056791">
    <property type="entry name" value="Znf_Mcm10_C"/>
</dbReference>
<feature type="compositionally biased region" description="Low complexity" evidence="9">
    <location>
        <begin position="718"/>
        <end position="727"/>
    </location>
</feature>
<feature type="compositionally biased region" description="Polar residues" evidence="9">
    <location>
        <begin position="660"/>
        <end position="675"/>
    </location>
</feature>
<evidence type="ECO:0000256" key="7">
    <source>
        <dbReference type="ARBA" id="ARBA00022833"/>
    </source>
</evidence>
<keyword evidence="7" id="KW-0862">Zinc</keyword>
<dbReference type="Pfam" id="PF09332">
    <property type="entry name" value="Mcm10"/>
    <property type="match status" value="1"/>
</dbReference>
<keyword evidence="4" id="KW-0235">DNA replication</keyword>
<dbReference type="AlphaFoldDB" id="A0A9P0CI76"/>
<evidence type="ECO:0000256" key="4">
    <source>
        <dbReference type="ARBA" id="ARBA00022705"/>
    </source>
</evidence>
<dbReference type="SMART" id="SM01280">
    <property type="entry name" value="Mcm10"/>
    <property type="match status" value="1"/>
</dbReference>
<organism evidence="11 12">
    <name type="scientific">Psylliodes chrysocephalus</name>
    <dbReference type="NCBI Taxonomy" id="3402493"/>
    <lineage>
        <taxon>Eukaryota</taxon>
        <taxon>Metazoa</taxon>
        <taxon>Ecdysozoa</taxon>
        <taxon>Arthropoda</taxon>
        <taxon>Hexapoda</taxon>
        <taxon>Insecta</taxon>
        <taxon>Pterygota</taxon>
        <taxon>Neoptera</taxon>
        <taxon>Endopterygota</taxon>
        <taxon>Coleoptera</taxon>
        <taxon>Polyphaga</taxon>
        <taxon>Cucujiformia</taxon>
        <taxon>Chrysomeloidea</taxon>
        <taxon>Chrysomelidae</taxon>
        <taxon>Galerucinae</taxon>
        <taxon>Alticini</taxon>
        <taxon>Psylliodes</taxon>
    </lineage>
</organism>